<dbReference type="InterPro" id="IPR024078">
    <property type="entry name" value="LmbE-like_dom_sf"/>
</dbReference>
<reference evidence="2 3" key="1">
    <citation type="submission" date="2020-07" db="EMBL/GenBank/DDBJ databases">
        <title>Sequencing the genomes of 1000 actinobacteria strains.</title>
        <authorList>
            <person name="Klenk H.-P."/>
        </authorList>
    </citation>
    <scope>NUCLEOTIDE SEQUENCE [LARGE SCALE GENOMIC DNA]</scope>
    <source>
        <strain evidence="2 3">DSM 103164</strain>
    </source>
</reference>
<evidence type="ECO:0000313" key="2">
    <source>
        <dbReference type="EMBL" id="NYI70278.1"/>
    </source>
</evidence>
<evidence type="ECO:0000256" key="1">
    <source>
        <dbReference type="ARBA" id="ARBA00022833"/>
    </source>
</evidence>
<dbReference type="EMBL" id="JACBZS010000001">
    <property type="protein sequence ID" value="NYI70278.1"/>
    <property type="molecule type" value="Genomic_DNA"/>
</dbReference>
<keyword evidence="1" id="KW-0862">Zinc</keyword>
<dbReference type="Proteomes" id="UP000527616">
    <property type="component" value="Unassembled WGS sequence"/>
</dbReference>
<dbReference type="SUPFAM" id="SSF102588">
    <property type="entry name" value="LmbE-like"/>
    <property type="match status" value="1"/>
</dbReference>
<accession>A0A7Z0IK93</accession>
<dbReference type="RefSeq" id="WP_179444251.1">
    <property type="nucleotide sequence ID" value="NZ_JACBZS010000001.1"/>
</dbReference>
<evidence type="ECO:0000313" key="3">
    <source>
        <dbReference type="Proteomes" id="UP000527616"/>
    </source>
</evidence>
<keyword evidence="3" id="KW-1185">Reference proteome</keyword>
<dbReference type="Gene3D" id="3.40.50.10320">
    <property type="entry name" value="LmbE-like"/>
    <property type="match status" value="1"/>
</dbReference>
<proteinExistence type="predicted"/>
<organism evidence="2 3">
    <name type="scientific">Naumannella cuiyingiana</name>
    <dbReference type="NCBI Taxonomy" id="1347891"/>
    <lineage>
        <taxon>Bacteria</taxon>
        <taxon>Bacillati</taxon>
        <taxon>Actinomycetota</taxon>
        <taxon>Actinomycetes</taxon>
        <taxon>Propionibacteriales</taxon>
        <taxon>Propionibacteriaceae</taxon>
        <taxon>Naumannella</taxon>
    </lineage>
</organism>
<dbReference type="PANTHER" id="PTHR12993">
    <property type="entry name" value="N-ACETYLGLUCOSAMINYL-PHOSPHATIDYLINOSITOL DE-N-ACETYLASE-RELATED"/>
    <property type="match status" value="1"/>
</dbReference>
<name>A0A7Z0IK93_9ACTN</name>
<dbReference type="GO" id="GO:0016137">
    <property type="term" value="P:glycoside metabolic process"/>
    <property type="evidence" value="ECO:0007669"/>
    <property type="project" value="UniProtKB-ARBA"/>
</dbReference>
<dbReference type="InterPro" id="IPR003737">
    <property type="entry name" value="GlcNAc_PI_deacetylase-related"/>
</dbReference>
<sequence length="243" mass="26197">MSEAMLQAVDEDWQRALAVVAHPDDMEYGSASAVARWTGQGKEIAYCLVTRGEAGIDGMDPDEARGVRETEQRASCAAVGVDDVTFLGLRDGALEYGLALRGAIARVIREKRPEIVITNSFRLTWPGGITNQADHIATGRATLDAGRDAGNRWIFTEQLTDGLERWDGVRQVWAAGSPEAGHAVDVTESLDAGVASLREHRAYLDGLGSADFDPDAFLRDLAAAAGERLGTRYAATFEVFSLK</sequence>
<dbReference type="PANTHER" id="PTHR12993:SF28">
    <property type="entry name" value="LMBE FAMILY PROTEIN"/>
    <property type="match status" value="1"/>
</dbReference>
<dbReference type="Pfam" id="PF02585">
    <property type="entry name" value="PIG-L"/>
    <property type="match status" value="1"/>
</dbReference>
<dbReference type="GO" id="GO:0016811">
    <property type="term" value="F:hydrolase activity, acting on carbon-nitrogen (but not peptide) bonds, in linear amides"/>
    <property type="evidence" value="ECO:0007669"/>
    <property type="project" value="TreeGrafter"/>
</dbReference>
<gene>
    <name evidence="2" type="ORF">GGQ54_000838</name>
</gene>
<dbReference type="AlphaFoldDB" id="A0A7Z0IK93"/>
<comment type="caution">
    <text evidence="2">The sequence shown here is derived from an EMBL/GenBank/DDBJ whole genome shotgun (WGS) entry which is preliminary data.</text>
</comment>
<protein>
    <submittedName>
        <fullName evidence="2">LmbE family N-acetylglucosaminyl deacetylase</fullName>
    </submittedName>
</protein>